<evidence type="ECO:0000256" key="1">
    <source>
        <dbReference type="SAM" id="Phobius"/>
    </source>
</evidence>
<keyword evidence="1" id="KW-1133">Transmembrane helix</keyword>
<protein>
    <submittedName>
        <fullName evidence="2">Uncharacterized protein</fullName>
    </submittedName>
</protein>
<proteinExistence type="predicted"/>
<dbReference type="Proteomes" id="UP000436088">
    <property type="component" value="Unassembled WGS sequence"/>
</dbReference>
<evidence type="ECO:0000313" key="3">
    <source>
        <dbReference type="Proteomes" id="UP000436088"/>
    </source>
</evidence>
<feature type="transmembrane region" description="Helical" evidence="1">
    <location>
        <begin position="12"/>
        <end position="28"/>
    </location>
</feature>
<keyword evidence="1" id="KW-0812">Transmembrane</keyword>
<evidence type="ECO:0000313" key="2">
    <source>
        <dbReference type="EMBL" id="KAE8734902.1"/>
    </source>
</evidence>
<keyword evidence="3" id="KW-1185">Reference proteome</keyword>
<sequence length="137" mass="15187">MMNNYSGNLARLADIMAAMLWGVFLPLPKMPLPLLVVDQFSLLLLLGFPVPVPVLVLVPGTTSWLLLEPCREGSILVKWEAASSPWQTHSIESNLNDSLFTAGFGSLEESKRQLSNMGMESGEMDWMIFSRSSTAIW</sequence>
<reference evidence="2" key="1">
    <citation type="submission" date="2019-09" db="EMBL/GenBank/DDBJ databases">
        <title>Draft genome information of white flower Hibiscus syriacus.</title>
        <authorList>
            <person name="Kim Y.-M."/>
        </authorList>
    </citation>
    <scope>NUCLEOTIDE SEQUENCE [LARGE SCALE GENOMIC DNA]</scope>
    <source>
        <strain evidence="2">YM2019G1</strain>
    </source>
</reference>
<name>A0A6A3D6L0_HIBSY</name>
<dbReference type="EMBL" id="VEPZ02000054">
    <property type="protein sequence ID" value="KAE8734902.1"/>
    <property type="molecule type" value="Genomic_DNA"/>
</dbReference>
<dbReference type="AlphaFoldDB" id="A0A6A3D6L0"/>
<keyword evidence="1" id="KW-0472">Membrane</keyword>
<organism evidence="2 3">
    <name type="scientific">Hibiscus syriacus</name>
    <name type="common">Rose of Sharon</name>
    <dbReference type="NCBI Taxonomy" id="106335"/>
    <lineage>
        <taxon>Eukaryota</taxon>
        <taxon>Viridiplantae</taxon>
        <taxon>Streptophyta</taxon>
        <taxon>Embryophyta</taxon>
        <taxon>Tracheophyta</taxon>
        <taxon>Spermatophyta</taxon>
        <taxon>Magnoliopsida</taxon>
        <taxon>eudicotyledons</taxon>
        <taxon>Gunneridae</taxon>
        <taxon>Pentapetalae</taxon>
        <taxon>rosids</taxon>
        <taxon>malvids</taxon>
        <taxon>Malvales</taxon>
        <taxon>Malvaceae</taxon>
        <taxon>Malvoideae</taxon>
        <taxon>Hibiscus</taxon>
    </lineage>
</organism>
<gene>
    <name evidence="2" type="ORF">F3Y22_tig00000656pilonHSYRG00021</name>
</gene>
<comment type="caution">
    <text evidence="2">The sequence shown here is derived from an EMBL/GenBank/DDBJ whole genome shotgun (WGS) entry which is preliminary data.</text>
</comment>
<feature type="transmembrane region" description="Helical" evidence="1">
    <location>
        <begin position="40"/>
        <end position="67"/>
    </location>
</feature>
<accession>A0A6A3D6L0</accession>